<dbReference type="GO" id="GO:0047429">
    <property type="term" value="F:nucleoside triphosphate diphosphatase activity"/>
    <property type="evidence" value="ECO:0007669"/>
    <property type="project" value="UniProtKB-EC"/>
</dbReference>
<dbReference type="OrthoDB" id="9807767at2"/>
<dbReference type="PANTHER" id="PTHR43213">
    <property type="entry name" value="BIFUNCTIONAL DTTP/UTP PYROPHOSPHATASE/METHYLTRANSFERASE PROTEIN-RELATED"/>
    <property type="match status" value="1"/>
</dbReference>
<evidence type="ECO:0000313" key="6">
    <source>
        <dbReference type="Proteomes" id="UP000249590"/>
    </source>
</evidence>
<dbReference type="PANTHER" id="PTHR43213:SF5">
    <property type="entry name" value="BIFUNCTIONAL DTTP_UTP PYROPHOSPHATASE_METHYLTRANSFERASE PROTEIN-RELATED"/>
    <property type="match status" value="1"/>
</dbReference>
<dbReference type="CDD" id="cd00555">
    <property type="entry name" value="Maf"/>
    <property type="match status" value="1"/>
</dbReference>
<feature type="active site" description="Proton acceptor" evidence="4">
    <location>
        <position position="81"/>
    </location>
</feature>
<feature type="site" description="Important for substrate specificity" evidence="4">
    <location>
        <position position="165"/>
    </location>
</feature>
<dbReference type="InterPro" id="IPR003697">
    <property type="entry name" value="Maf-like"/>
</dbReference>
<comment type="caution">
    <text evidence="5">The sequence shown here is derived from an EMBL/GenBank/DDBJ whole genome shotgun (WGS) entry which is preliminary data.</text>
</comment>
<evidence type="ECO:0000256" key="3">
    <source>
        <dbReference type="ARBA" id="ARBA00023080"/>
    </source>
</evidence>
<comment type="cofactor">
    <cofactor evidence="1 4">
        <name>a divalent metal cation</name>
        <dbReference type="ChEBI" id="CHEBI:60240"/>
    </cofactor>
</comment>
<dbReference type="HAMAP" id="MF_00528">
    <property type="entry name" value="Maf"/>
    <property type="match status" value="1"/>
</dbReference>
<dbReference type="AlphaFoldDB" id="A0A8B2NYU2"/>
<comment type="catalytic activity">
    <reaction evidence="4">
        <text>dTTP + H2O = dTMP + diphosphate + H(+)</text>
        <dbReference type="Rhea" id="RHEA:28534"/>
        <dbReference type="ChEBI" id="CHEBI:15377"/>
        <dbReference type="ChEBI" id="CHEBI:15378"/>
        <dbReference type="ChEBI" id="CHEBI:33019"/>
        <dbReference type="ChEBI" id="CHEBI:37568"/>
        <dbReference type="ChEBI" id="CHEBI:63528"/>
        <dbReference type="EC" id="3.6.1.9"/>
    </reaction>
</comment>
<keyword evidence="3 4" id="KW-0546">Nucleotide metabolism</keyword>
<dbReference type="GO" id="GO:0009117">
    <property type="term" value="P:nucleotide metabolic process"/>
    <property type="evidence" value="ECO:0007669"/>
    <property type="project" value="UniProtKB-KW"/>
</dbReference>
<dbReference type="SUPFAM" id="SSF52972">
    <property type="entry name" value="ITPase-like"/>
    <property type="match status" value="1"/>
</dbReference>
<dbReference type="EC" id="3.6.1.9" evidence="4"/>
<keyword evidence="6" id="KW-1185">Reference proteome</keyword>
<evidence type="ECO:0000256" key="1">
    <source>
        <dbReference type="ARBA" id="ARBA00001968"/>
    </source>
</evidence>
<feature type="site" description="Important for substrate specificity" evidence="4">
    <location>
        <position position="82"/>
    </location>
</feature>
<dbReference type="NCBIfam" id="TIGR00172">
    <property type="entry name" value="maf"/>
    <property type="match status" value="1"/>
</dbReference>
<comment type="caution">
    <text evidence="4">Lacks conserved residue(s) required for the propagation of feature annotation.</text>
</comment>
<reference evidence="5 6" key="1">
    <citation type="submission" date="2018-05" db="EMBL/GenBank/DDBJ databases">
        <title>Acuticoccus sediminis sp. nov., isolated from deep-sea sediment of Indian Ocean.</title>
        <authorList>
            <person name="Liu X."/>
            <person name="Lai Q."/>
            <person name="Du Y."/>
            <person name="Sun F."/>
            <person name="Zhang X."/>
            <person name="Wang S."/>
            <person name="Shao Z."/>
        </authorList>
    </citation>
    <scope>NUCLEOTIDE SEQUENCE [LARGE SCALE GENOMIC DNA]</scope>
    <source>
        <strain evidence="5 6">PTG4-2</strain>
    </source>
</reference>
<comment type="catalytic activity">
    <reaction evidence="4">
        <text>UTP + H2O = UMP + diphosphate + H(+)</text>
        <dbReference type="Rhea" id="RHEA:29395"/>
        <dbReference type="ChEBI" id="CHEBI:15377"/>
        <dbReference type="ChEBI" id="CHEBI:15378"/>
        <dbReference type="ChEBI" id="CHEBI:33019"/>
        <dbReference type="ChEBI" id="CHEBI:46398"/>
        <dbReference type="ChEBI" id="CHEBI:57865"/>
        <dbReference type="EC" id="3.6.1.9"/>
    </reaction>
</comment>
<comment type="function">
    <text evidence="4">Nucleoside triphosphate pyrophosphatase that hydrolyzes dTTP and UTP. May have a dual role in cell division arrest and in preventing the incorporation of modified nucleotides into cellular nucleic acids.</text>
</comment>
<dbReference type="Gene3D" id="3.90.950.10">
    <property type="match status" value="1"/>
</dbReference>
<gene>
    <name evidence="5" type="primary">maf</name>
    <name evidence="5" type="ORF">DLJ53_05315</name>
</gene>
<dbReference type="EMBL" id="QHHQ01000001">
    <property type="protein sequence ID" value="RAI03890.1"/>
    <property type="molecule type" value="Genomic_DNA"/>
</dbReference>
<organism evidence="5 6">
    <name type="scientific">Acuticoccus sediminis</name>
    <dbReference type="NCBI Taxonomy" id="2184697"/>
    <lineage>
        <taxon>Bacteria</taxon>
        <taxon>Pseudomonadati</taxon>
        <taxon>Pseudomonadota</taxon>
        <taxon>Alphaproteobacteria</taxon>
        <taxon>Hyphomicrobiales</taxon>
        <taxon>Amorphaceae</taxon>
        <taxon>Acuticoccus</taxon>
    </lineage>
</organism>
<name>A0A8B2NYU2_9HYPH</name>
<evidence type="ECO:0000256" key="4">
    <source>
        <dbReference type="HAMAP-Rule" id="MF_00528"/>
    </source>
</evidence>
<accession>A0A8B2NYU2</accession>
<dbReference type="RefSeq" id="WP_111342942.1">
    <property type="nucleotide sequence ID" value="NZ_QHHQ01000001.1"/>
</dbReference>
<dbReference type="InterPro" id="IPR029001">
    <property type="entry name" value="ITPase-like_fam"/>
</dbReference>
<proteinExistence type="inferred from homology"/>
<dbReference type="PIRSF" id="PIRSF006305">
    <property type="entry name" value="Maf"/>
    <property type="match status" value="1"/>
</dbReference>
<evidence type="ECO:0000256" key="2">
    <source>
        <dbReference type="ARBA" id="ARBA00022801"/>
    </source>
</evidence>
<comment type="similarity">
    <text evidence="4">Belongs to the Maf family. YhdE subfamily.</text>
</comment>
<keyword evidence="2 4" id="KW-0378">Hydrolase</keyword>
<feature type="site" description="Important for substrate specificity" evidence="4">
    <location>
        <position position="17"/>
    </location>
</feature>
<dbReference type="GO" id="GO:0005737">
    <property type="term" value="C:cytoplasm"/>
    <property type="evidence" value="ECO:0007669"/>
    <property type="project" value="UniProtKB-SubCell"/>
</dbReference>
<dbReference type="Pfam" id="PF02545">
    <property type="entry name" value="Maf"/>
    <property type="match status" value="1"/>
</dbReference>
<sequence length="212" mass="22960">MARARNSILILASGSPRRLALLEQIGIVPDHISPADIDETPERKERPSAYAMRLAREKADVAVNRARAMLNQRDAYVLAADTVVAVGRRIMPKAESFDVAQACLKSLSGRNHTVLTAVVVHGPRGRVRERLVETRVKMKRLSDREIADYLASGEWDGKAGGYAIQGRAAAFVTQIVGSYSAVVGLPLYETAQLLSGMGYVSSGDLMSEEVPA</sequence>
<keyword evidence="4" id="KW-0963">Cytoplasm</keyword>
<comment type="subcellular location">
    <subcellularLocation>
        <location evidence="4">Cytoplasm</location>
    </subcellularLocation>
</comment>
<evidence type="ECO:0000313" key="5">
    <source>
        <dbReference type="EMBL" id="RAI03890.1"/>
    </source>
</evidence>
<dbReference type="Proteomes" id="UP000249590">
    <property type="component" value="Unassembled WGS sequence"/>
</dbReference>
<protein>
    <recommendedName>
        <fullName evidence="4">dTTP/UTP pyrophosphatase</fullName>
        <shortName evidence="4">dTTPase/UTPase</shortName>
        <ecNumber evidence="4">3.6.1.9</ecNumber>
    </recommendedName>
    <alternativeName>
        <fullName evidence="4">Nucleoside triphosphate pyrophosphatase</fullName>
    </alternativeName>
    <alternativeName>
        <fullName evidence="4">Nucleotide pyrophosphatase</fullName>
        <shortName evidence="4">Nucleotide PPase</shortName>
    </alternativeName>
</protein>